<dbReference type="InterPro" id="IPR028889">
    <property type="entry name" value="USP"/>
</dbReference>
<dbReference type="GO" id="GO:0043162">
    <property type="term" value="P:ubiquitin-dependent protein catabolic process via the multivesicular body sorting pathway"/>
    <property type="evidence" value="ECO:0007669"/>
    <property type="project" value="EnsemblFungi"/>
</dbReference>
<dbReference type="InterPro" id="IPR018200">
    <property type="entry name" value="USP_CS"/>
</dbReference>
<dbReference type="Pfam" id="PF00443">
    <property type="entry name" value="UCH"/>
    <property type="match status" value="1"/>
</dbReference>
<evidence type="ECO:0000259" key="12">
    <source>
        <dbReference type="PROSITE" id="PS50235"/>
    </source>
</evidence>
<dbReference type="Gene3D" id="3.90.70.10">
    <property type="entry name" value="Cysteine proteinases"/>
    <property type="match status" value="1"/>
</dbReference>
<dbReference type="GO" id="GO:0070628">
    <property type="term" value="F:proteasome binding"/>
    <property type="evidence" value="ECO:0007669"/>
    <property type="project" value="TreeGrafter"/>
</dbReference>
<protein>
    <recommendedName>
        <fullName evidence="7">Ubiquitin carboxyl-terminal hydrolase 2</fullName>
        <ecNumber evidence="2">3.4.19.12</ecNumber>
    </recommendedName>
    <alternativeName>
        <fullName evidence="9">Deubiquitinating enzyme 2</fullName>
    </alternativeName>
    <alternativeName>
        <fullName evidence="8">Ubiquitin thioesterase 2</fullName>
    </alternativeName>
    <alternativeName>
        <fullName evidence="10">Ubiquitin-specific-processing protease 2</fullName>
    </alternativeName>
</protein>
<dbReference type="GO" id="GO:0043161">
    <property type="term" value="P:proteasome-mediated ubiquitin-dependent protein catabolic process"/>
    <property type="evidence" value="ECO:0007669"/>
    <property type="project" value="InterPro"/>
</dbReference>
<gene>
    <name evidence="13" type="ORF">METBIDRAFT_20268</name>
</gene>
<feature type="region of interest" description="Disordered" evidence="11">
    <location>
        <begin position="767"/>
        <end position="792"/>
    </location>
</feature>
<feature type="non-terminal residue" evidence="13">
    <location>
        <position position="1187"/>
    </location>
</feature>
<comment type="catalytic activity">
    <reaction evidence="1">
        <text>Thiol-dependent hydrolysis of ester, thioester, amide, peptide and isopeptide bonds formed by the C-terminal Gly of ubiquitin (a 76-residue protein attached to proteins as an intracellular targeting signal).</text>
        <dbReference type="EC" id="3.4.19.12"/>
    </reaction>
</comment>
<dbReference type="PROSITE" id="PS00972">
    <property type="entry name" value="USP_1"/>
    <property type="match status" value="1"/>
</dbReference>
<evidence type="ECO:0000256" key="2">
    <source>
        <dbReference type="ARBA" id="ARBA00012759"/>
    </source>
</evidence>
<evidence type="ECO:0000313" key="14">
    <source>
        <dbReference type="Proteomes" id="UP000092555"/>
    </source>
</evidence>
<dbReference type="GO" id="GO:0061136">
    <property type="term" value="P:regulation of proteasomal protein catabolic process"/>
    <property type="evidence" value="ECO:0007669"/>
    <property type="project" value="TreeGrafter"/>
</dbReference>
<dbReference type="InterPro" id="IPR025305">
    <property type="entry name" value="UCH_repeat_domain"/>
</dbReference>
<dbReference type="InterPro" id="IPR001394">
    <property type="entry name" value="Peptidase_C19_UCH"/>
</dbReference>
<dbReference type="GO" id="GO:0061578">
    <property type="term" value="F:K63-linked deubiquitinase activity"/>
    <property type="evidence" value="ECO:0007669"/>
    <property type="project" value="EnsemblFungi"/>
</dbReference>
<keyword evidence="14" id="KW-1185">Reference proteome</keyword>
<name>A0A1A0HBZ9_9ASCO</name>
<dbReference type="GO" id="GO:0010992">
    <property type="term" value="P:ubiquitin recycling"/>
    <property type="evidence" value="ECO:0007669"/>
    <property type="project" value="EnsemblFungi"/>
</dbReference>
<organism evidence="13 14">
    <name type="scientific">Metschnikowia bicuspidata var. bicuspidata NRRL YB-4993</name>
    <dbReference type="NCBI Taxonomy" id="869754"/>
    <lineage>
        <taxon>Eukaryota</taxon>
        <taxon>Fungi</taxon>
        <taxon>Dikarya</taxon>
        <taxon>Ascomycota</taxon>
        <taxon>Saccharomycotina</taxon>
        <taxon>Pichiomycetes</taxon>
        <taxon>Metschnikowiaceae</taxon>
        <taxon>Metschnikowia</taxon>
    </lineage>
</organism>
<feature type="domain" description="USP" evidence="12">
    <location>
        <begin position="655"/>
        <end position="1171"/>
    </location>
</feature>
<evidence type="ECO:0000256" key="6">
    <source>
        <dbReference type="ARBA" id="ARBA00022807"/>
    </source>
</evidence>
<dbReference type="GO" id="GO:0010636">
    <property type="term" value="P:positive regulation of mitochondrial fusion"/>
    <property type="evidence" value="ECO:0007669"/>
    <property type="project" value="EnsemblFungi"/>
</dbReference>
<feature type="compositionally biased region" description="Acidic residues" evidence="11">
    <location>
        <begin position="767"/>
        <end position="782"/>
    </location>
</feature>
<dbReference type="CDD" id="cd02666">
    <property type="entry name" value="Peptidase_C19J"/>
    <property type="match status" value="1"/>
</dbReference>
<dbReference type="GO" id="GO:0070301">
    <property type="term" value="P:cellular response to hydrogen peroxide"/>
    <property type="evidence" value="ECO:0007669"/>
    <property type="project" value="EnsemblFungi"/>
</dbReference>
<evidence type="ECO:0000256" key="4">
    <source>
        <dbReference type="ARBA" id="ARBA00022786"/>
    </source>
</evidence>
<evidence type="ECO:0000256" key="5">
    <source>
        <dbReference type="ARBA" id="ARBA00022801"/>
    </source>
</evidence>
<proteinExistence type="predicted"/>
<dbReference type="FunFam" id="3.90.70.10:FF:000176">
    <property type="entry name" value="Ubiquitin-specific protease"/>
    <property type="match status" value="1"/>
</dbReference>
<feature type="non-terminal residue" evidence="13">
    <location>
        <position position="1"/>
    </location>
</feature>
<dbReference type="InterPro" id="IPR044635">
    <property type="entry name" value="UBP14-like"/>
</dbReference>
<dbReference type="RefSeq" id="XP_018712174.1">
    <property type="nucleotide sequence ID" value="XM_018854953.2"/>
</dbReference>
<dbReference type="GeneID" id="30027929"/>
<dbReference type="EC" id="3.4.19.12" evidence="2"/>
<evidence type="ECO:0000256" key="11">
    <source>
        <dbReference type="SAM" id="MobiDB-lite"/>
    </source>
</evidence>
<accession>A0A1A0HBZ9</accession>
<dbReference type="PROSITE" id="PS50235">
    <property type="entry name" value="USP_3"/>
    <property type="match status" value="1"/>
</dbReference>
<dbReference type="PANTHER" id="PTHR43982:SF6">
    <property type="entry name" value="UBIQUITIN CARBOXYL-TERMINAL HYDROLASE 2-RELATED"/>
    <property type="match status" value="1"/>
</dbReference>
<evidence type="ECO:0000256" key="10">
    <source>
        <dbReference type="ARBA" id="ARBA00042737"/>
    </source>
</evidence>
<evidence type="ECO:0000256" key="1">
    <source>
        <dbReference type="ARBA" id="ARBA00000707"/>
    </source>
</evidence>
<dbReference type="EMBL" id="LXTC01000003">
    <property type="protein sequence ID" value="OBA21664.1"/>
    <property type="molecule type" value="Genomic_DNA"/>
</dbReference>
<evidence type="ECO:0000256" key="7">
    <source>
        <dbReference type="ARBA" id="ARBA00040966"/>
    </source>
</evidence>
<keyword evidence="5" id="KW-0378">Hydrolase</keyword>
<dbReference type="PROSITE" id="PS00973">
    <property type="entry name" value="USP_2"/>
    <property type="match status" value="1"/>
</dbReference>
<evidence type="ECO:0000256" key="9">
    <source>
        <dbReference type="ARBA" id="ARBA00042236"/>
    </source>
</evidence>
<keyword evidence="6" id="KW-0788">Thiol protease</keyword>
<evidence type="ECO:0000256" key="3">
    <source>
        <dbReference type="ARBA" id="ARBA00022670"/>
    </source>
</evidence>
<dbReference type="InterPro" id="IPR038765">
    <property type="entry name" value="Papain-like_cys_pep_sf"/>
</dbReference>
<dbReference type="Pfam" id="PF13446">
    <property type="entry name" value="RPT"/>
    <property type="match status" value="3"/>
</dbReference>
<dbReference type="Proteomes" id="UP000092555">
    <property type="component" value="Unassembled WGS sequence"/>
</dbReference>
<dbReference type="PANTHER" id="PTHR43982">
    <property type="entry name" value="UBIQUITIN CARBOXYL-TERMINAL HYDROLASE"/>
    <property type="match status" value="1"/>
</dbReference>
<dbReference type="GO" id="GO:0016579">
    <property type="term" value="P:protein deubiquitination"/>
    <property type="evidence" value="ECO:0007669"/>
    <property type="project" value="EnsemblFungi"/>
</dbReference>
<dbReference type="GO" id="GO:0004843">
    <property type="term" value="F:cysteine-type deubiquitinase activity"/>
    <property type="evidence" value="ECO:0007669"/>
    <property type="project" value="UniProtKB-EC"/>
</dbReference>
<keyword evidence="4" id="KW-0833">Ubl conjugation pathway</keyword>
<keyword evidence="3" id="KW-0645">Protease</keyword>
<dbReference type="AlphaFoldDB" id="A0A1A0HBZ9"/>
<dbReference type="OrthoDB" id="2420415at2759"/>
<dbReference type="SUPFAM" id="SSF54001">
    <property type="entry name" value="Cysteine proteinases"/>
    <property type="match status" value="1"/>
</dbReference>
<reference evidence="13 14" key="1">
    <citation type="submission" date="2016-05" db="EMBL/GenBank/DDBJ databases">
        <title>Comparative genomics of biotechnologically important yeasts.</title>
        <authorList>
            <consortium name="DOE Joint Genome Institute"/>
            <person name="Riley R."/>
            <person name="Haridas S."/>
            <person name="Wolfe K.H."/>
            <person name="Lopes M.R."/>
            <person name="Hittinger C.T."/>
            <person name="Goker M."/>
            <person name="Salamov A."/>
            <person name="Wisecaver J."/>
            <person name="Long T.M."/>
            <person name="Aerts A.L."/>
            <person name="Barry K."/>
            <person name="Choi C."/>
            <person name="Clum A."/>
            <person name="Coughlan A.Y."/>
            <person name="Deshpande S."/>
            <person name="Douglass A.P."/>
            <person name="Hanson S.J."/>
            <person name="Klenk H.-P."/>
            <person name="LaButti K."/>
            <person name="Lapidus A."/>
            <person name="Lindquist E."/>
            <person name="Lipzen A."/>
            <person name="Meier-kolthoff J.P."/>
            <person name="Ohm R.A."/>
            <person name="Otillar R.P."/>
            <person name="Pangilinan J."/>
            <person name="Peng Y."/>
            <person name="Rokas A."/>
            <person name="Rosa C.A."/>
            <person name="Scheuner C."/>
            <person name="Sibirny A.A."/>
            <person name="Slot J.C."/>
            <person name="Stielow J.B."/>
            <person name="Sun H."/>
            <person name="Kurtzman C.P."/>
            <person name="Blackwell M."/>
            <person name="Grigoriev I.V."/>
            <person name="Jeffries T.W."/>
        </authorList>
    </citation>
    <scope>NUCLEOTIDE SEQUENCE [LARGE SCALE GENOMIC DNA]</scope>
    <source>
        <strain evidence="13 14">NRRL YB-4993</strain>
    </source>
</reference>
<evidence type="ECO:0000256" key="8">
    <source>
        <dbReference type="ARBA" id="ARBA00041732"/>
    </source>
</evidence>
<dbReference type="STRING" id="869754.A0A1A0HBZ9"/>
<evidence type="ECO:0000313" key="13">
    <source>
        <dbReference type="EMBL" id="OBA21664.1"/>
    </source>
</evidence>
<sequence>FPYQPTAVPQQRLRALAYKTSNRILDDMRLTPMFAAGRGERDVASLLNSRPIAYKHTVARLARRPAPTCLVLNDPLAHAPAVQKTQHAQHGVAVCVVRGLVVDTRAGTVAGHFKVQILDAAPRGPVAEKIQYHVVPRAMVSVDDLSLLADAATRGGRVLDDAFFKALGSAAHHMMRVSVYAPEFLPGDLAPLSDPAAVRRRYLDHLDRHPGSPLLRDAVPGPVHCFHTLLKVLKGPVLLAPDEPTHTISRAKTGLDAKLDVDLLFRALGFTRGADPDSLVPPNLCLPANAPMKESYMRKATELVFLGKALPLPGRANDFDVRFSFSDNLSQVHALLAEVDKHASLTMAWDDDSNCHPDYVALSAYAYFQDELVIRCYENTVNSDPHNKMHYVDSFAQLLLLRAHSGSARLRSYYTNQFLKGLMYGLSDYRNALRTLGIAGLADDAVVDDDAILEVYKAACRLDPKNYTYFNKQLRTVCAIKESTSIKDFIRAELVPQAVALDELRIEDLTEDEVVVTAYEFRLDEVMQSVNFNADSPEVLFLQKCLLSMAVVRKSYILMSYIDVHMPAFLAPSKALGADEAAALLGVDGSTNDFDIISNFQEKLMNSSYGDDIDIRLLRAALEILARQRASEILLSFLKSGKIDESLLPAENWPTGLDNIGNTCYLNSLLQYYFSIKPLREFILNFDEKNVDLLKLCSRKIGGRLVEESEGARSIQFIYRLQELFKEMIFTEKRYIQPSKELVYLSFLPLSQLVTFEDQDLTLNSDTEMEECSGEMSGEEGETSVSASLSEPKPLQLTSQTANSDLIDMCSLETEDNKLPERTNTLDRNEDQVQTRIMKIGSEQIESAIEIGRQQDVTECIENVTFQIETALEPEYLEEDGEQYDLIKRLFSGRTKQTITPLEQEKAPRVSSERFFSLIINVGDHPRDIYDALDNYFGENVVKLEEGKVKMSATILKTPEILQFHVQRVLFDREKIMAYKSLEVIPFGENIYLDRYLDTEDSEVLSKRQEVFEWKTEISKLHEEKQDILQVDSDTKLSVIDSLKSTLKYLNVKVLEQEELVIKQETIAVIQHQIELLNIRLQSINTRIDNLQQKISEQFKSYKKFGYTLFAVFIHRGEASYGHYWVYIKDPKRNIYRKYNDDSVTEVPASEVFNFTETNTATPYYMVFVKDELINEYIEPLKRIIKC</sequence>
<comment type="caution">
    <text evidence="13">The sequence shown here is derived from an EMBL/GenBank/DDBJ whole genome shotgun (WGS) entry which is preliminary data.</text>
</comment>